<dbReference type="Proteomes" id="UP000324639">
    <property type="component" value="Chromosome Bgt_-03"/>
</dbReference>
<proteinExistence type="predicted"/>
<dbReference type="EMBL" id="LR026986">
    <property type="protein sequence ID" value="VCU40713.1"/>
    <property type="molecule type" value="Genomic_DNA"/>
</dbReference>
<name>A0A9X9LAD7_BLUGR</name>
<keyword evidence="3" id="KW-1185">Reference proteome</keyword>
<protein>
    <submittedName>
        <fullName evidence="2">Bgt-50456</fullName>
    </submittedName>
</protein>
<feature type="compositionally biased region" description="Low complexity" evidence="1">
    <location>
        <begin position="81"/>
        <end position="92"/>
    </location>
</feature>
<accession>A0A9X9LAD7</accession>
<gene>
    <name evidence="2" type="ORF">BGT96224V316_LOCUS1964</name>
</gene>
<evidence type="ECO:0000256" key="1">
    <source>
        <dbReference type="SAM" id="MobiDB-lite"/>
    </source>
</evidence>
<dbReference type="AlphaFoldDB" id="A0A9X9LAD7"/>
<feature type="compositionally biased region" description="Basic and acidic residues" evidence="1">
    <location>
        <begin position="99"/>
        <end position="108"/>
    </location>
</feature>
<evidence type="ECO:0000313" key="3">
    <source>
        <dbReference type="Proteomes" id="UP000324639"/>
    </source>
</evidence>
<sequence>MKTLNMIVANQTAQFDSISKLDEQMTAIENVVFEKVDKPTFYQLDKDESSSVKLEPGQRDPFTMPGKPSSESPQFRTFMAPNGSPGPRGPNNLLILSEPHVDRQGRSS</sequence>
<evidence type="ECO:0000313" key="2">
    <source>
        <dbReference type="EMBL" id="VCU40713.1"/>
    </source>
</evidence>
<feature type="region of interest" description="Disordered" evidence="1">
    <location>
        <begin position="46"/>
        <end position="108"/>
    </location>
</feature>
<organism evidence="2 3">
    <name type="scientific">Blumeria graminis f. sp. tritici</name>
    <dbReference type="NCBI Taxonomy" id="62690"/>
    <lineage>
        <taxon>Eukaryota</taxon>
        <taxon>Fungi</taxon>
        <taxon>Dikarya</taxon>
        <taxon>Ascomycota</taxon>
        <taxon>Pezizomycotina</taxon>
        <taxon>Leotiomycetes</taxon>
        <taxon>Erysiphales</taxon>
        <taxon>Erysiphaceae</taxon>
        <taxon>Blumeria</taxon>
    </lineage>
</organism>
<reference evidence="2 3" key="1">
    <citation type="submission" date="2018-08" db="EMBL/GenBank/DDBJ databases">
        <authorList>
            <person name="Muller C M."/>
        </authorList>
    </citation>
    <scope>NUCLEOTIDE SEQUENCE [LARGE SCALE GENOMIC DNA]</scope>
</reference>